<reference evidence="1 2" key="1">
    <citation type="journal article" date="2021" name="Elife">
        <title>Chloroplast acquisition without the gene transfer in kleptoplastic sea slugs, Plakobranchus ocellatus.</title>
        <authorList>
            <person name="Maeda T."/>
            <person name="Takahashi S."/>
            <person name="Yoshida T."/>
            <person name="Shimamura S."/>
            <person name="Takaki Y."/>
            <person name="Nagai Y."/>
            <person name="Toyoda A."/>
            <person name="Suzuki Y."/>
            <person name="Arimoto A."/>
            <person name="Ishii H."/>
            <person name="Satoh N."/>
            <person name="Nishiyama T."/>
            <person name="Hasebe M."/>
            <person name="Maruyama T."/>
            <person name="Minagawa J."/>
            <person name="Obokata J."/>
            <person name="Shigenobu S."/>
        </authorList>
    </citation>
    <scope>NUCLEOTIDE SEQUENCE [LARGE SCALE GENOMIC DNA]</scope>
</reference>
<name>A0AAV4EUA3_9GAST</name>
<keyword evidence="2" id="KW-1185">Reference proteome</keyword>
<dbReference type="EMBL" id="BMAT01000357">
    <property type="protein sequence ID" value="GFR64718.1"/>
    <property type="molecule type" value="Genomic_DNA"/>
</dbReference>
<dbReference type="Proteomes" id="UP000762676">
    <property type="component" value="Unassembled WGS sequence"/>
</dbReference>
<protein>
    <submittedName>
        <fullName evidence="1">Uncharacterized protein</fullName>
    </submittedName>
</protein>
<evidence type="ECO:0000313" key="1">
    <source>
        <dbReference type="EMBL" id="GFR64718.1"/>
    </source>
</evidence>
<organism evidence="1 2">
    <name type="scientific">Elysia marginata</name>
    <dbReference type="NCBI Taxonomy" id="1093978"/>
    <lineage>
        <taxon>Eukaryota</taxon>
        <taxon>Metazoa</taxon>
        <taxon>Spiralia</taxon>
        <taxon>Lophotrochozoa</taxon>
        <taxon>Mollusca</taxon>
        <taxon>Gastropoda</taxon>
        <taxon>Heterobranchia</taxon>
        <taxon>Euthyneura</taxon>
        <taxon>Panpulmonata</taxon>
        <taxon>Sacoglossa</taxon>
        <taxon>Placobranchoidea</taxon>
        <taxon>Plakobranchidae</taxon>
        <taxon>Elysia</taxon>
    </lineage>
</organism>
<sequence length="83" mass="9619">MRAPYPHGRSEKEEAERGSLQQIVGAAQGQLYYQPYWISRYDGSRGSEGYVRSLPQPRPPLFNTCGRWRLQNIQRAPNPEAIW</sequence>
<evidence type="ECO:0000313" key="2">
    <source>
        <dbReference type="Proteomes" id="UP000762676"/>
    </source>
</evidence>
<accession>A0AAV4EUA3</accession>
<dbReference type="AlphaFoldDB" id="A0AAV4EUA3"/>
<proteinExistence type="predicted"/>
<gene>
    <name evidence="1" type="ORF">ElyMa_000184700</name>
</gene>
<comment type="caution">
    <text evidence="1">The sequence shown here is derived from an EMBL/GenBank/DDBJ whole genome shotgun (WGS) entry which is preliminary data.</text>
</comment>